<dbReference type="Proteomes" id="UP001230504">
    <property type="component" value="Unassembled WGS sequence"/>
</dbReference>
<dbReference type="RefSeq" id="XP_060414748.1">
    <property type="nucleotide sequence ID" value="XM_060560014.1"/>
</dbReference>
<dbReference type="GeneID" id="85444254"/>
<dbReference type="EMBL" id="JAHLJV010000025">
    <property type="protein sequence ID" value="KAK1593456.1"/>
    <property type="molecule type" value="Genomic_DNA"/>
</dbReference>
<feature type="region of interest" description="Disordered" evidence="1">
    <location>
        <begin position="1"/>
        <end position="28"/>
    </location>
</feature>
<feature type="region of interest" description="Disordered" evidence="1">
    <location>
        <begin position="40"/>
        <end position="67"/>
    </location>
</feature>
<organism evidence="2 3">
    <name type="scientific">Colletotrichum navitas</name>
    <dbReference type="NCBI Taxonomy" id="681940"/>
    <lineage>
        <taxon>Eukaryota</taxon>
        <taxon>Fungi</taxon>
        <taxon>Dikarya</taxon>
        <taxon>Ascomycota</taxon>
        <taxon>Pezizomycotina</taxon>
        <taxon>Sordariomycetes</taxon>
        <taxon>Hypocreomycetidae</taxon>
        <taxon>Glomerellales</taxon>
        <taxon>Glomerellaceae</taxon>
        <taxon>Colletotrichum</taxon>
        <taxon>Colletotrichum graminicola species complex</taxon>
    </lineage>
</organism>
<sequence length="160" mass="17552">MKIWSFGDDGDLGGVGSNSSSSSSSSSSAVGWLAKKLQSLWGETPRETEDGQSRTNSRPGQWEKGGKQVEQPVFLCSACPALQRLWRGAALSSAPMRRMLGMREHAWQETIAGMARQRGKQLMMGGERQGTHQRKGSRQTQMKIQHSWRAMYGGGVPSQP</sequence>
<comment type="caution">
    <text evidence="2">The sequence shown here is derived from an EMBL/GenBank/DDBJ whole genome shotgun (WGS) entry which is preliminary data.</text>
</comment>
<keyword evidence="3" id="KW-1185">Reference proteome</keyword>
<protein>
    <submittedName>
        <fullName evidence="2">Uncharacterized protein</fullName>
    </submittedName>
</protein>
<evidence type="ECO:0000313" key="2">
    <source>
        <dbReference type="EMBL" id="KAK1593456.1"/>
    </source>
</evidence>
<feature type="compositionally biased region" description="Low complexity" evidence="1">
    <location>
        <begin position="17"/>
        <end position="28"/>
    </location>
</feature>
<accession>A0AAD8Q196</accession>
<reference evidence="2" key="1">
    <citation type="submission" date="2021-06" db="EMBL/GenBank/DDBJ databases">
        <title>Comparative genomics, transcriptomics and evolutionary studies reveal genomic signatures of adaptation to plant cell wall in hemibiotrophic fungi.</title>
        <authorList>
            <consortium name="DOE Joint Genome Institute"/>
            <person name="Baroncelli R."/>
            <person name="Diaz J.F."/>
            <person name="Benocci T."/>
            <person name="Peng M."/>
            <person name="Battaglia E."/>
            <person name="Haridas S."/>
            <person name="Andreopoulos W."/>
            <person name="Labutti K."/>
            <person name="Pangilinan J."/>
            <person name="Floch G.L."/>
            <person name="Makela M.R."/>
            <person name="Henrissat B."/>
            <person name="Grigoriev I.V."/>
            <person name="Crouch J.A."/>
            <person name="De Vries R.P."/>
            <person name="Sukno S.A."/>
            <person name="Thon M.R."/>
        </authorList>
    </citation>
    <scope>NUCLEOTIDE SEQUENCE</scope>
    <source>
        <strain evidence="2">CBS 125086</strain>
    </source>
</reference>
<gene>
    <name evidence="2" type="ORF">LY79DRAFT_579287</name>
</gene>
<dbReference type="AlphaFoldDB" id="A0AAD8Q196"/>
<proteinExistence type="predicted"/>
<evidence type="ECO:0000313" key="3">
    <source>
        <dbReference type="Proteomes" id="UP001230504"/>
    </source>
</evidence>
<evidence type="ECO:0000256" key="1">
    <source>
        <dbReference type="SAM" id="MobiDB-lite"/>
    </source>
</evidence>
<name>A0AAD8Q196_9PEZI</name>